<evidence type="ECO:0008006" key="5">
    <source>
        <dbReference type="Google" id="ProtNLM"/>
    </source>
</evidence>
<keyword evidence="4" id="KW-1185">Reference proteome</keyword>
<gene>
    <name evidence="2" type="ORF">GUITHDRAFT_151563</name>
</gene>
<name>L1JMR6_GUITC</name>
<organism evidence="2">
    <name type="scientific">Guillardia theta (strain CCMP2712)</name>
    <name type="common">Cryptophyte</name>
    <dbReference type="NCBI Taxonomy" id="905079"/>
    <lineage>
        <taxon>Eukaryota</taxon>
        <taxon>Cryptophyceae</taxon>
        <taxon>Pyrenomonadales</taxon>
        <taxon>Geminigeraceae</taxon>
        <taxon>Guillardia</taxon>
    </lineage>
</organism>
<dbReference type="AlphaFoldDB" id="L1JMR6"/>
<proteinExistence type="predicted"/>
<accession>L1JMR6</accession>
<sequence>MKNGYGVYTWSEGTRWEGEWVDGKPIRGFVSFADGVRTDEVKPRENQQLSNDMTLQCLHDDAKQWKERYDAEHGIISSLLEAPAAAPRLTTPVGTADEDHDGSFVDPTAQTDQMLDQPAALIHGQTHGPTVAGAVEDFSMGDEMPEANMECSSGEPSNEIPCGEEGGWEERACPAQPGQQSHQYGES</sequence>
<evidence type="ECO:0000313" key="3">
    <source>
        <dbReference type="EnsemblProtists" id="EKX49490"/>
    </source>
</evidence>
<dbReference type="GeneID" id="17306138"/>
<dbReference type="PaxDb" id="55529-EKX49490"/>
<evidence type="ECO:0000256" key="1">
    <source>
        <dbReference type="SAM" id="MobiDB-lite"/>
    </source>
</evidence>
<feature type="compositionally biased region" description="Polar residues" evidence="1">
    <location>
        <begin position="177"/>
        <end position="187"/>
    </location>
</feature>
<dbReference type="Proteomes" id="UP000011087">
    <property type="component" value="Unassembled WGS sequence"/>
</dbReference>
<dbReference type="KEGG" id="gtt:GUITHDRAFT_151563"/>
<evidence type="ECO:0000313" key="4">
    <source>
        <dbReference type="Proteomes" id="UP000011087"/>
    </source>
</evidence>
<feature type="region of interest" description="Disordered" evidence="1">
    <location>
        <begin position="144"/>
        <end position="187"/>
    </location>
</feature>
<dbReference type="HOGENOM" id="CLU_1450245_0_0_1"/>
<evidence type="ECO:0000313" key="2">
    <source>
        <dbReference type="EMBL" id="EKX49490.1"/>
    </source>
</evidence>
<dbReference type="EnsemblProtists" id="EKX49490">
    <property type="protein sequence ID" value="EKX49490"/>
    <property type="gene ID" value="GUITHDRAFT_151563"/>
</dbReference>
<dbReference type="EMBL" id="JH992982">
    <property type="protein sequence ID" value="EKX49490.1"/>
    <property type="molecule type" value="Genomic_DNA"/>
</dbReference>
<reference evidence="3" key="3">
    <citation type="submission" date="2016-03" db="UniProtKB">
        <authorList>
            <consortium name="EnsemblProtists"/>
        </authorList>
    </citation>
    <scope>IDENTIFICATION</scope>
</reference>
<dbReference type="RefSeq" id="XP_005836470.1">
    <property type="nucleotide sequence ID" value="XM_005836413.1"/>
</dbReference>
<reference evidence="4" key="2">
    <citation type="submission" date="2012-11" db="EMBL/GenBank/DDBJ databases">
        <authorList>
            <person name="Kuo A."/>
            <person name="Curtis B.A."/>
            <person name="Tanifuji G."/>
            <person name="Burki F."/>
            <person name="Gruber A."/>
            <person name="Irimia M."/>
            <person name="Maruyama S."/>
            <person name="Arias M.C."/>
            <person name="Ball S.G."/>
            <person name="Gile G.H."/>
            <person name="Hirakawa Y."/>
            <person name="Hopkins J.F."/>
            <person name="Rensing S.A."/>
            <person name="Schmutz J."/>
            <person name="Symeonidi A."/>
            <person name="Elias M."/>
            <person name="Eveleigh R.J."/>
            <person name="Herman E.K."/>
            <person name="Klute M.J."/>
            <person name="Nakayama T."/>
            <person name="Obornik M."/>
            <person name="Reyes-Prieto A."/>
            <person name="Armbrust E.V."/>
            <person name="Aves S.J."/>
            <person name="Beiko R.G."/>
            <person name="Coutinho P."/>
            <person name="Dacks J.B."/>
            <person name="Durnford D.G."/>
            <person name="Fast N.M."/>
            <person name="Green B.R."/>
            <person name="Grisdale C."/>
            <person name="Hempe F."/>
            <person name="Henrissat B."/>
            <person name="Hoppner M.P."/>
            <person name="Ishida K.-I."/>
            <person name="Kim E."/>
            <person name="Koreny L."/>
            <person name="Kroth P.G."/>
            <person name="Liu Y."/>
            <person name="Malik S.-B."/>
            <person name="Maier U.G."/>
            <person name="McRose D."/>
            <person name="Mock T."/>
            <person name="Neilson J.A."/>
            <person name="Onodera N.T."/>
            <person name="Poole A.M."/>
            <person name="Pritham E.J."/>
            <person name="Richards T.A."/>
            <person name="Rocap G."/>
            <person name="Roy S.W."/>
            <person name="Sarai C."/>
            <person name="Schaack S."/>
            <person name="Shirato S."/>
            <person name="Slamovits C.H."/>
            <person name="Spencer D.F."/>
            <person name="Suzuki S."/>
            <person name="Worden A.Z."/>
            <person name="Zauner S."/>
            <person name="Barry K."/>
            <person name="Bell C."/>
            <person name="Bharti A.K."/>
            <person name="Crow J.A."/>
            <person name="Grimwood J."/>
            <person name="Kramer R."/>
            <person name="Lindquist E."/>
            <person name="Lucas S."/>
            <person name="Salamov A."/>
            <person name="McFadden G.I."/>
            <person name="Lane C.E."/>
            <person name="Keeling P.J."/>
            <person name="Gray M.W."/>
            <person name="Grigoriev I.V."/>
            <person name="Archibald J.M."/>
        </authorList>
    </citation>
    <scope>NUCLEOTIDE SEQUENCE</scope>
    <source>
        <strain evidence="4">CCMP2712</strain>
    </source>
</reference>
<protein>
    <recommendedName>
        <fullName evidence="5">MORN repeat-containing protein 5</fullName>
    </recommendedName>
</protein>
<reference evidence="2 4" key="1">
    <citation type="journal article" date="2012" name="Nature">
        <title>Algal genomes reveal evolutionary mosaicism and the fate of nucleomorphs.</title>
        <authorList>
            <consortium name="DOE Joint Genome Institute"/>
            <person name="Curtis B.A."/>
            <person name="Tanifuji G."/>
            <person name="Burki F."/>
            <person name="Gruber A."/>
            <person name="Irimia M."/>
            <person name="Maruyama S."/>
            <person name="Arias M.C."/>
            <person name="Ball S.G."/>
            <person name="Gile G.H."/>
            <person name="Hirakawa Y."/>
            <person name="Hopkins J.F."/>
            <person name="Kuo A."/>
            <person name="Rensing S.A."/>
            <person name="Schmutz J."/>
            <person name="Symeonidi A."/>
            <person name="Elias M."/>
            <person name="Eveleigh R.J."/>
            <person name="Herman E.K."/>
            <person name="Klute M.J."/>
            <person name="Nakayama T."/>
            <person name="Obornik M."/>
            <person name="Reyes-Prieto A."/>
            <person name="Armbrust E.V."/>
            <person name="Aves S.J."/>
            <person name="Beiko R.G."/>
            <person name="Coutinho P."/>
            <person name="Dacks J.B."/>
            <person name="Durnford D.G."/>
            <person name="Fast N.M."/>
            <person name="Green B.R."/>
            <person name="Grisdale C.J."/>
            <person name="Hempel F."/>
            <person name="Henrissat B."/>
            <person name="Hoppner M.P."/>
            <person name="Ishida K."/>
            <person name="Kim E."/>
            <person name="Koreny L."/>
            <person name="Kroth P.G."/>
            <person name="Liu Y."/>
            <person name="Malik S.B."/>
            <person name="Maier U.G."/>
            <person name="McRose D."/>
            <person name="Mock T."/>
            <person name="Neilson J.A."/>
            <person name="Onodera N.T."/>
            <person name="Poole A.M."/>
            <person name="Pritham E.J."/>
            <person name="Richards T.A."/>
            <person name="Rocap G."/>
            <person name="Roy S.W."/>
            <person name="Sarai C."/>
            <person name="Schaack S."/>
            <person name="Shirato S."/>
            <person name="Slamovits C.H."/>
            <person name="Spencer D.F."/>
            <person name="Suzuki S."/>
            <person name="Worden A.Z."/>
            <person name="Zauner S."/>
            <person name="Barry K."/>
            <person name="Bell C."/>
            <person name="Bharti A.K."/>
            <person name="Crow J.A."/>
            <person name="Grimwood J."/>
            <person name="Kramer R."/>
            <person name="Lindquist E."/>
            <person name="Lucas S."/>
            <person name="Salamov A."/>
            <person name="McFadden G.I."/>
            <person name="Lane C.E."/>
            <person name="Keeling P.J."/>
            <person name="Gray M.W."/>
            <person name="Grigoriev I.V."/>
            <person name="Archibald J.M."/>
        </authorList>
    </citation>
    <scope>NUCLEOTIDE SEQUENCE</scope>
    <source>
        <strain evidence="2 4">CCMP2712</strain>
    </source>
</reference>
<dbReference type="SUPFAM" id="SSF82185">
    <property type="entry name" value="Histone H3 K4-specific methyltransferase SET7/9 N-terminal domain"/>
    <property type="match status" value="1"/>
</dbReference>